<evidence type="ECO:0000313" key="3">
    <source>
        <dbReference type="RefSeq" id="XP_010421893.1"/>
    </source>
</evidence>
<dbReference type="NCBIfam" id="TIGR01640">
    <property type="entry name" value="F_box_assoc_1"/>
    <property type="match status" value="1"/>
</dbReference>
<dbReference type="Proteomes" id="UP000694864">
    <property type="component" value="Chromosome 1"/>
</dbReference>
<accession>A0ABM0T758</accession>
<dbReference type="InterPro" id="IPR013187">
    <property type="entry name" value="F-box-assoc_dom_typ3"/>
</dbReference>
<feature type="domain" description="F-box associated beta-propeller type 3" evidence="1">
    <location>
        <begin position="18"/>
        <end position="280"/>
    </location>
</feature>
<evidence type="ECO:0000313" key="2">
    <source>
        <dbReference type="Proteomes" id="UP000694864"/>
    </source>
</evidence>
<evidence type="ECO:0000259" key="1">
    <source>
        <dbReference type="Pfam" id="PF08268"/>
    </source>
</evidence>
<dbReference type="GeneID" id="104707272"/>
<reference evidence="2" key="1">
    <citation type="journal article" date="2014" name="Nat. Commun.">
        <title>The emerging biofuel crop Camelina sativa retains a highly undifferentiated hexaploid genome structure.</title>
        <authorList>
            <person name="Kagale S."/>
            <person name="Koh C."/>
            <person name="Nixon J."/>
            <person name="Bollina V."/>
            <person name="Clarke W.E."/>
            <person name="Tuteja R."/>
            <person name="Spillane C."/>
            <person name="Robinson S.J."/>
            <person name="Links M.G."/>
            <person name="Clarke C."/>
            <person name="Higgins E.E."/>
            <person name="Huebert T."/>
            <person name="Sharpe A.G."/>
            <person name="Parkin I.A."/>
        </authorList>
    </citation>
    <scope>NUCLEOTIDE SEQUENCE [LARGE SCALE GENOMIC DNA]</scope>
    <source>
        <strain evidence="2">cv. DH55</strain>
    </source>
</reference>
<protein>
    <submittedName>
        <fullName evidence="3">F-box protein At3g23960</fullName>
    </submittedName>
</protein>
<reference evidence="3" key="2">
    <citation type="submission" date="2025-08" db="UniProtKB">
        <authorList>
            <consortium name="RefSeq"/>
        </authorList>
    </citation>
    <scope>IDENTIFICATION</scope>
    <source>
        <tissue evidence="3">Leaf</tissue>
    </source>
</reference>
<name>A0ABM0T758_CAMSA</name>
<proteinExistence type="predicted"/>
<sequence length="288" mass="33286">MVCLRSERIVKGRATPLDVSVIYNPSTGEFLTLPETKTTKTTRDLSFRWRSYLGYDPVKKQHKVLSMAYMKQHEKKYQKYEKCVEFQVLSLGTGKLTWNVVESCISHFPPEARSEICINGVLYYRAEVKDSSGVTMSVVSFDFRSEKFNVLKFMESFTLSDTTALVNYNGKLGVLMTDEYGGFVTRRSTCFELWILEDLVKHEWSKHMYELPPLWKNVGHDGLHFDGMIGTDEIVLLSSGVDDVPYVLYYNIKRKMIVRVEIKGIKPFMVEGFHIFLNHVENVKLIQA</sequence>
<dbReference type="PANTHER" id="PTHR31111">
    <property type="entry name" value="BNAA05G37150D PROTEIN-RELATED"/>
    <property type="match status" value="1"/>
</dbReference>
<gene>
    <name evidence="3" type="primary">LOC104707272</name>
</gene>
<dbReference type="Pfam" id="PF08268">
    <property type="entry name" value="FBA_3"/>
    <property type="match status" value="1"/>
</dbReference>
<dbReference type="RefSeq" id="XP_010421893.1">
    <property type="nucleotide sequence ID" value="XM_010423591.1"/>
</dbReference>
<keyword evidence="2" id="KW-1185">Reference proteome</keyword>
<organism evidence="2 3">
    <name type="scientific">Camelina sativa</name>
    <name type="common">False flax</name>
    <name type="synonym">Myagrum sativum</name>
    <dbReference type="NCBI Taxonomy" id="90675"/>
    <lineage>
        <taxon>Eukaryota</taxon>
        <taxon>Viridiplantae</taxon>
        <taxon>Streptophyta</taxon>
        <taxon>Embryophyta</taxon>
        <taxon>Tracheophyta</taxon>
        <taxon>Spermatophyta</taxon>
        <taxon>Magnoliopsida</taxon>
        <taxon>eudicotyledons</taxon>
        <taxon>Gunneridae</taxon>
        <taxon>Pentapetalae</taxon>
        <taxon>rosids</taxon>
        <taxon>malvids</taxon>
        <taxon>Brassicales</taxon>
        <taxon>Brassicaceae</taxon>
        <taxon>Camelineae</taxon>
        <taxon>Camelina</taxon>
    </lineage>
</organism>
<dbReference type="PANTHER" id="PTHR31111:SF62">
    <property type="entry name" value="F-BOX DOMAIN-CONTAINING PROTEIN"/>
    <property type="match status" value="1"/>
</dbReference>
<dbReference type="InterPro" id="IPR017451">
    <property type="entry name" value="F-box-assoc_interact_dom"/>
</dbReference>